<evidence type="ECO:0000313" key="2">
    <source>
        <dbReference type="Proteomes" id="UP000231143"/>
    </source>
</evidence>
<proteinExistence type="predicted"/>
<protein>
    <submittedName>
        <fullName evidence="1">Uncharacterized protein</fullName>
    </submittedName>
</protein>
<evidence type="ECO:0000313" key="1">
    <source>
        <dbReference type="EMBL" id="PIP87334.1"/>
    </source>
</evidence>
<dbReference type="EMBL" id="PCTT01000010">
    <property type="protein sequence ID" value="PIP87334.1"/>
    <property type="molecule type" value="Genomic_DNA"/>
</dbReference>
<dbReference type="AlphaFoldDB" id="A0A2H0DYS8"/>
<accession>A0A2H0DYS8</accession>
<comment type="caution">
    <text evidence="1">The sequence shown here is derived from an EMBL/GenBank/DDBJ whole genome shotgun (WGS) entry which is preliminary data.</text>
</comment>
<name>A0A2H0DYS8_9BACT</name>
<dbReference type="Proteomes" id="UP000231143">
    <property type="component" value="Unassembled WGS sequence"/>
</dbReference>
<sequence>MAEKTATTEAAKIGHTNTPCWPTKLSRLSKTANRHIHWEVEIMGTRDWGDRYDEGPSRQEKALLRKGKELLSGLGLRVIELNFNYSYVENSPTPGWEYIPSVFGDRVVNEEGVRRSLTKEVARPFLPGYYVKSLVDRAEARSFLAIGSPEELAQDVALVDAFIINNLEPEPEPDSTLRLLMATELVFEREMSHPEITRQVRESGFPHSWWDNINWLPNQLPLARSIIDRVNKPQHILIDGIPIDEDVAQSFAGLNIWSVYPNKYWARLAVERLAKLGINAGTQSFLG</sequence>
<gene>
    <name evidence="1" type="ORF">COW81_00755</name>
</gene>
<reference evidence="1 2" key="1">
    <citation type="submission" date="2017-09" db="EMBL/GenBank/DDBJ databases">
        <title>Depth-based differentiation of microbial function through sediment-hosted aquifers and enrichment of novel symbionts in the deep terrestrial subsurface.</title>
        <authorList>
            <person name="Probst A.J."/>
            <person name="Ladd B."/>
            <person name="Jarett J.K."/>
            <person name="Geller-Mcgrath D.E."/>
            <person name="Sieber C.M."/>
            <person name="Emerson J.B."/>
            <person name="Anantharaman K."/>
            <person name="Thomas B.C."/>
            <person name="Malmstrom R."/>
            <person name="Stieglmeier M."/>
            <person name="Klingl A."/>
            <person name="Woyke T."/>
            <person name="Ryan C.M."/>
            <person name="Banfield J.F."/>
        </authorList>
    </citation>
    <scope>NUCLEOTIDE SEQUENCE [LARGE SCALE GENOMIC DNA]</scope>
    <source>
        <strain evidence="1">CG22_combo_CG10-13_8_21_14_all_36_13</strain>
    </source>
</reference>
<organism evidence="1 2">
    <name type="scientific">Candidatus Campbellbacteria bacterium CG22_combo_CG10-13_8_21_14_all_36_13</name>
    <dbReference type="NCBI Taxonomy" id="1974529"/>
    <lineage>
        <taxon>Bacteria</taxon>
        <taxon>Candidatus Campbelliibacteriota</taxon>
    </lineage>
</organism>